<feature type="transmembrane region" description="Helical" evidence="1">
    <location>
        <begin position="216"/>
        <end position="236"/>
    </location>
</feature>
<dbReference type="PANTHER" id="PTHR46663">
    <property type="entry name" value="DIGUANYLATE CYCLASE DGCT-RELATED"/>
    <property type="match status" value="1"/>
</dbReference>
<dbReference type="PANTHER" id="PTHR46663:SF2">
    <property type="entry name" value="GGDEF DOMAIN-CONTAINING PROTEIN"/>
    <property type="match status" value="1"/>
</dbReference>
<keyword evidence="1" id="KW-0812">Transmembrane</keyword>
<evidence type="ECO:0000256" key="1">
    <source>
        <dbReference type="SAM" id="Phobius"/>
    </source>
</evidence>
<feature type="transmembrane region" description="Helical" evidence="1">
    <location>
        <begin position="122"/>
        <end position="141"/>
    </location>
</feature>
<evidence type="ECO:0000313" key="3">
    <source>
        <dbReference type="EMBL" id="MDQ0364972.1"/>
    </source>
</evidence>
<keyword evidence="4" id="KW-1185">Reference proteome</keyword>
<dbReference type="InterPro" id="IPR043128">
    <property type="entry name" value="Rev_trsase/Diguanyl_cyclase"/>
</dbReference>
<dbReference type="RefSeq" id="WP_307236955.1">
    <property type="nucleotide sequence ID" value="NZ_JAUSUZ010000001.1"/>
</dbReference>
<dbReference type="NCBIfam" id="TIGR00254">
    <property type="entry name" value="GGDEF"/>
    <property type="match status" value="1"/>
</dbReference>
<dbReference type="PROSITE" id="PS50887">
    <property type="entry name" value="GGDEF"/>
    <property type="match status" value="1"/>
</dbReference>
<evidence type="ECO:0000259" key="2">
    <source>
        <dbReference type="PROSITE" id="PS50887"/>
    </source>
</evidence>
<feature type="transmembrane region" description="Helical" evidence="1">
    <location>
        <begin position="60"/>
        <end position="83"/>
    </location>
</feature>
<accession>A0AAE3VX88</accession>
<dbReference type="Pfam" id="PF00990">
    <property type="entry name" value="GGDEF"/>
    <property type="match status" value="1"/>
</dbReference>
<keyword evidence="1" id="KW-1133">Transmembrane helix</keyword>
<name>A0AAE3VX88_9ACTN</name>
<dbReference type="EMBL" id="JAUSUZ010000001">
    <property type="protein sequence ID" value="MDQ0364972.1"/>
    <property type="molecule type" value="Genomic_DNA"/>
</dbReference>
<feature type="transmembrane region" description="Helical" evidence="1">
    <location>
        <begin position="282"/>
        <end position="301"/>
    </location>
</feature>
<comment type="caution">
    <text evidence="3">The sequence shown here is derived from an EMBL/GenBank/DDBJ whole genome shotgun (WGS) entry which is preliminary data.</text>
</comment>
<feature type="transmembrane region" description="Helical" evidence="1">
    <location>
        <begin position="188"/>
        <end position="210"/>
    </location>
</feature>
<feature type="transmembrane region" description="Helical" evidence="1">
    <location>
        <begin position="7"/>
        <end position="24"/>
    </location>
</feature>
<dbReference type="SUPFAM" id="SSF55073">
    <property type="entry name" value="Nucleotide cyclase"/>
    <property type="match status" value="1"/>
</dbReference>
<evidence type="ECO:0000313" key="4">
    <source>
        <dbReference type="Proteomes" id="UP001240236"/>
    </source>
</evidence>
<feature type="transmembrane region" description="Helical" evidence="1">
    <location>
        <begin position="161"/>
        <end position="181"/>
    </location>
</feature>
<dbReference type="Gene3D" id="3.30.70.270">
    <property type="match status" value="1"/>
</dbReference>
<dbReference type="InterPro" id="IPR052163">
    <property type="entry name" value="DGC-Regulatory_Protein"/>
</dbReference>
<feature type="transmembrane region" description="Helical" evidence="1">
    <location>
        <begin position="30"/>
        <end position="48"/>
    </location>
</feature>
<organism evidence="3 4">
    <name type="scientific">Catenuloplanes indicus</name>
    <dbReference type="NCBI Taxonomy" id="137267"/>
    <lineage>
        <taxon>Bacteria</taxon>
        <taxon>Bacillati</taxon>
        <taxon>Actinomycetota</taxon>
        <taxon>Actinomycetes</taxon>
        <taxon>Micromonosporales</taxon>
        <taxon>Micromonosporaceae</taxon>
        <taxon>Catenuloplanes</taxon>
    </lineage>
</organism>
<dbReference type="AlphaFoldDB" id="A0AAE3VX88"/>
<keyword evidence="1" id="KW-0472">Membrane</keyword>
<proteinExistence type="predicted"/>
<dbReference type="CDD" id="cd01949">
    <property type="entry name" value="GGDEF"/>
    <property type="match status" value="1"/>
</dbReference>
<dbReference type="InterPro" id="IPR000160">
    <property type="entry name" value="GGDEF_dom"/>
</dbReference>
<dbReference type="InterPro" id="IPR029787">
    <property type="entry name" value="Nucleotide_cyclase"/>
</dbReference>
<feature type="domain" description="GGDEF" evidence="2">
    <location>
        <begin position="342"/>
        <end position="475"/>
    </location>
</feature>
<dbReference type="Proteomes" id="UP001240236">
    <property type="component" value="Unassembled WGS sequence"/>
</dbReference>
<feature type="transmembrane region" description="Helical" evidence="1">
    <location>
        <begin position="89"/>
        <end position="110"/>
    </location>
</feature>
<gene>
    <name evidence="3" type="ORF">J2S42_001641</name>
</gene>
<reference evidence="3 4" key="1">
    <citation type="submission" date="2023-07" db="EMBL/GenBank/DDBJ databases">
        <title>Sequencing the genomes of 1000 actinobacteria strains.</title>
        <authorList>
            <person name="Klenk H.-P."/>
        </authorList>
    </citation>
    <scope>NUCLEOTIDE SEQUENCE [LARGE SCALE GENOMIC DNA]</scope>
    <source>
        <strain evidence="3 4">DSM 44709</strain>
    </source>
</reference>
<dbReference type="SMART" id="SM00267">
    <property type="entry name" value="GGDEF"/>
    <property type="match status" value="1"/>
</dbReference>
<sequence length="485" mass="51316">MQNKSAYGLVATAAILASASIALWNHTVGIVVYLIGYLALCAVAWIAALRRESGTPRRPWVLVAVAATLWFAGDVANTVSYLYESGVWRYLGHLFWLSGYPVIAAALLGMARRRAAGRMRGAVLDALTLTMAAAAAIWRFIVEPLFDPAYSVLENVIPALYPLGDVVLLAATLIIALSPGARGVPTRLLLALPMLYLTVDLSLNVVPAWLPDFDVARIGTPLIMFGVALIVAARLHTGHAELTRPNPAVSALHPARVVFLGLALMTAPALTVLEGGVSRERLIALIATAVCAGFVLARFTIAVREQEHAQAQLAYQAHHDPLTGLANRTVLDDRLTGTLTGGPVALLYCDLDGFKEVNDTHGHEAGDAVLTAIAARLSETVRGTDLVARLGGDEFVLLCPGLDATAATQLAERVLDQVARPVPFRGTGLTVGVSIGIASYGHDLPDSAATVLRAADAAMYQAKHRGRRRWVLNDHIGAAGTPAAA</sequence>
<dbReference type="FunFam" id="3.30.70.270:FF:000001">
    <property type="entry name" value="Diguanylate cyclase domain protein"/>
    <property type="match status" value="1"/>
</dbReference>
<protein>
    <submittedName>
        <fullName evidence="3">Diguanylate cyclase (GGDEF)-like protein</fullName>
    </submittedName>
</protein>
<feature type="transmembrane region" description="Helical" evidence="1">
    <location>
        <begin position="257"/>
        <end position="276"/>
    </location>
</feature>